<organism evidence="3 4">
    <name type="scientific">Hymenobacter oligotrophus</name>
    <dbReference type="NCBI Taxonomy" id="2319843"/>
    <lineage>
        <taxon>Bacteria</taxon>
        <taxon>Pseudomonadati</taxon>
        <taxon>Bacteroidota</taxon>
        <taxon>Cytophagia</taxon>
        <taxon>Cytophagales</taxon>
        <taxon>Hymenobacteraceae</taxon>
        <taxon>Hymenobacter</taxon>
    </lineage>
</organism>
<feature type="compositionally biased region" description="Pro residues" evidence="1">
    <location>
        <begin position="168"/>
        <end position="180"/>
    </location>
</feature>
<keyword evidence="2" id="KW-0812">Transmembrane</keyword>
<dbReference type="KEGG" id="hyh:D3Y59_15675"/>
<feature type="transmembrane region" description="Helical" evidence="2">
    <location>
        <begin position="34"/>
        <end position="52"/>
    </location>
</feature>
<dbReference type="AlphaFoldDB" id="A0A3B7RGL7"/>
<dbReference type="Proteomes" id="UP000262802">
    <property type="component" value="Chromosome"/>
</dbReference>
<gene>
    <name evidence="3" type="ORF">D3Y59_15675</name>
</gene>
<name>A0A3B7RGL7_9BACT</name>
<feature type="compositionally biased region" description="Pro residues" evidence="1">
    <location>
        <begin position="100"/>
        <end position="112"/>
    </location>
</feature>
<protein>
    <recommendedName>
        <fullName evidence="5">LapA family protein</fullName>
    </recommendedName>
</protein>
<proteinExistence type="predicted"/>
<sequence length="180" mass="19506">MLVMVYLLMALLLAVTAGARDAMISMLGTSRADFWFNMMLIGAGLLLLLLLVENAHTVALRRNATHYESKINELKAKLYDHQLEQRDQSWRTGGTSTPRPTEPVAPPAPVVPQPQAAPGSIARTTMPPVRPLDEGYDQDLPRTAVPPPSAADLPPSAVPPTTIHPHPADTPPYPNDRPAV</sequence>
<evidence type="ECO:0008006" key="5">
    <source>
        <dbReference type="Google" id="ProtNLM"/>
    </source>
</evidence>
<keyword evidence="2" id="KW-0472">Membrane</keyword>
<feature type="compositionally biased region" description="Polar residues" evidence="1">
    <location>
        <begin position="90"/>
        <end position="99"/>
    </location>
</feature>
<keyword evidence="2" id="KW-1133">Transmembrane helix</keyword>
<feature type="region of interest" description="Disordered" evidence="1">
    <location>
        <begin position="88"/>
        <end position="180"/>
    </location>
</feature>
<reference evidence="3 4" key="1">
    <citation type="submission" date="2018-09" db="EMBL/GenBank/DDBJ databases">
        <title>Hymenobacter medium sp. nov., isolated from R2A medium.</title>
        <authorList>
            <person name="Yingchao G."/>
        </authorList>
    </citation>
    <scope>NUCLEOTIDE SEQUENCE [LARGE SCALE GENOMIC DNA]</scope>
    <source>
        <strain evidence="4">sh-6</strain>
    </source>
</reference>
<evidence type="ECO:0000313" key="3">
    <source>
        <dbReference type="EMBL" id="AYA38356.1"/>
    </source>
</evidence>
<evidence type="ECO:0000313" key="4">
    <source>
        <dbReference type="Proteomes" id="UP000262802"/>
    </source>
</evidence>
<evidence type="ECO:0000256" key="1">
    <source>
        <dbReference type="SAM" id="MobiDB-lite"/>
    </source>
</evidence>
<accession>A0A3B7RGL7</accession>
<dbReference type="OrthoDB" id="883899at2"/>
<evidence type="ECO:0000256" key="2">
    <source>
        <dbReference type="SAM" id="Phobius"/>
    </source>
</evidence>
<dbReference type="EMBL" id="CP032317">
    <property type="protein sequence ID" value="AYA38356.1"/>
    <property type="molecule type" value="Genomic_DNA"/>
</dbReference>
<keyword evidence="4" id="KW-1185">Reference proteome</keyword>